<feature type="domain" description="Pseudouridine synthase I TruA alpha/beta" evidence="8">
    <location>
        <begin position="143"/>
        <end position="241"/>
    </location>
</feature>
<gene>
    <name evidence="4 10" type="primary">truA</name>
    <name evidence="11" type="ORF">DSQ42_03145</name>
    <name evidence="10" type="ORF">FJM05_03020</name>
    <name evidence="9" type="ORF">LH652_02925</name>
</gene>
<dbReference type="PANTHER" id="PTHR11142">
    <property type="entry name" value="PSEUDOURIDYLATE SYNTHASE"/>
    <property type="match status" value="1"/>
</dbReference>
<dbReference type="PANTHER" id="PTHR11142:SF0">
    <property type="entry name" value="TRNA PSEUDOURIDINE SYNTHASE-LIKE 1"/>
    <property type="match status" value="1"/>
</dbReference>
<dbReference type="AlphaFoldDB" id="A0AAP9ACB9"/>
<keyword evidence="3 4" id="KW-0413">Isomerase</keyword>
<keyword evidence="2 4" id="KW-0819">tRNA processing</keyword>
<evidence type="ECO:0000256" key="6">
    <source>
        <dbReference type="PIRSR" id="PIRSR001430-2"/>
    </source>
</evidence>
<dbReference type="GeneID" id="93849084"/>
<dbReference type="SMR" id="A0AAP9ACB9"/>
<comment type="similarity">
    <text evidence="1 4 7">Belongs to the tRNA pseudouridine synthase TruA family.</text>
</comment>
<dbReference type="NCBIfam" id="TIGR00071">
    <property type="entry name" value="hisT_truA"/>
    <property type="match status" value="1"/>
</dbReference>
<dbReference type="Pfam" id="PF01416">
    <property type="entry name" value="PseudoU_synth_1"/>
    <property type="match status" value="2"/>
</dbReference>
<dbReference type="GO" id="GO:0003723">
    <property type="term" value="F:RNA binding"/>
    <property type="evidence" value="ECO:0007669"/>
    <property type="project" value="InterPro"/>
</dbReference>
<evidence type="ECO:0000256" key="7">
    <source>
        <dbReference type="RuleBase" id="RU003792"/>
    </source>
</evidence>
<protein>
    <recommendedName>
        <fullName evidence="4">tRNA pseudouridine synthase A</fullName>
        <ecNumber evidence="4">5.4.99.12</ecNumber>
    </recommendedName>
    <alternativeName>
        <fullName evidence="4">tRNA pseudouridine(38-40) synthase</fullName>
    </alternativeName>
    <alternativeName>
        <fullName evidence="4">tRNA pseudouridylate synthase I</fullName>
    </alternativeName>
    <alternativeName>
        <fullName evidence="4">tRNA-uridine isomerase I</fullName>
    </alternativeName>
</protein>
<dbReference type="EC" id="5.4.99.12" evidence="4"/>
<evidence type="ECO:0000256" key="3">
    <source>
        <dbReference type="ARBA" id="ARBA00023235"/>
    </source>
</evidence>
<dbReference type="EMBL" id="JAJBIS010000001">
    <property type="protein sequence ID" value="MCF1349225.1"/>
    <property type="molecule type" value="Genomic_DNA"/>
</dbReference>
<evidence type="ECO:0000313" key="13">
    <source>
        <dbReference type="Proteomes" id="UP000318231"/>
    </source>
</evidence>
<dbReference type="Gene3D" id="3.30.70.580">
    <property type="entry name" value="Pseudouridine synthase I, catalytic domain, N-terminal subdomain"/>
    <property type="match status" value="1"/>
</dbReference>
<organism evidence="10 13">
    <name type="scientific">Ureaplasma urealyticum</name>
    <name type="common">Ureaplasma urealyticum biotype 2</name>
    <dbReference type="NCBI Taxonomy" id="2130"/>
    <lineage>
        <taxon>Bacteria</taxon>
        <taxon>Bacillati</taxon>
        <taxon>Mycoplasmatota</taxon>
        <taxon>Mycoplasmoidales</taxon>
        <taxon>Mycoplasmoidaceae</taxon>
        <taxon>Ureaplasma</taxon>
    </lineage>
</organism>
<comment type="caution">
    <text evidence="4">Lacks conserved residue(s) required for the propagation of feature annotation.</text>
</comment>
<dbReference type="Proteomes" id="UP001201240">
    <property type="component" value="Unassembled WGS sequence"/>
</dbReference>
<dbReference type="EMBL" id="QOKT01000027">
    <property type="protein sequence ID" value="RCJ00580.1"/>
    <property type="molecule type" value="Genomic_DNA"/>
</dbReference>
<reference evidence="11 12" key="1">
    <citation type="submission" date="2018-07" db="EMBL/GenBank/DDBJ databases">
        <title>Ureaplasma urealyticum 1000 the multidrug-resistant clinical isolate obtained from scrapings of the urogenital tract of a woman with inflammatory diseases of the reproductive organs.</title>
        <authorList>
            <person name="Kolesnikova E.A."/>
            <person name="Alekseeva A.E."/>
            <person name="Brusnigina N.F."/>
            <person name="Makhova M.A."/>
        </authorList>
    </citation>
    <scope>NUCLEOTIDE SEQUENCE [LARGE SCALE GENOMIC DNA]</scope>
    <source>
        <strain evidence="11 12">1000</strain>
    </source>
</reference>
<dbReference type="InterPro" id="IPR020094">
    <property type="entry name" value="TruA/RsuA/RluB/E/F_N"/>
</dbReference>
<dbReference type="Proteomes" id="UP000253077">
    <property type="component" value="Unassembled WGS sequence"/>
</dbReference>
<name>A0AAP9ACB9_UREUR</name>
<dbReference type="GO" id="GO:0160147">
    <property type="term" value="F:tRNA pseudouridine(38-40) synthase activity"/>
    <property type="evidence" value="ECO:0007669"/>
    <property type="project" value="UniProtKB-EC"/>
</dbReference>
<dbReference type="InterPro" id="IPR020097">
    <property type="entry name" value="PsdUridine_synth_TruA_a/b_dom"/>
</dbReference>
<sequence>MNYKISIRYDGSLFYGWAKQPQKRTVQEHLETVFKTIFKINDIKIIGSGRTDRGVHAYEQVFSVNHHQLNYEPQVIYQALCSQIDPDVQILKVQSVHDTFHAQHDAISKTYQYIINDYEFDLFKHNYEYFIHQKINDQKLLEALELFVGEYDFKSFSTSELPLTTRKINWVKITRNTRLEIYINGNGFLKNMVRMIISACIDYVFNKISLTQIKTLLTNPKKGASVKLAPPCGLYLYKVYY</sequence>
<dbReference type="SUPFAM" id="SSF55120">
    <property type="entry name" value="Pseudouridine synthase"/>
    <property type="match status" value="1"/>
</dbReference>
<evidence type="ECO:0000256" key="5">
    <source>
        <dbReference type="PIRSR" id="PIRSR001430-1"/>
    </source>
</evidence>
<dbReference type="CDD" id="cd02570">
    <property type="entry name" value="PseudoU_synth_EcTruA"/>
    <property type="match status" value="1"/>
</dbReference>
<reference evidence="10 13" key="2">
    <citation type="submission" date="2019-07" db="EMBL/GenBank/DDBJ databases">
        <title>Comparative genomics of three clinical Ureaplasma species: analysis of their core genomes and virulence factors.</title>
        <authorList>
            <person name="Yang T."/>
            <person name="Zhang Y."/>
            <person name="Li X."/>
            <person name="Kong Y."/>
            <person name="Yu H."/>
            <person name="Ruan Z."/>
            <person name="Xie X."/>
            <person name="Zhang J."/>
        </authorList>
    </citation>
    <scope>NUCLEOTIDE SEQUENCE [LARGE SCALE GENOMIC DNA]</scope>
    <source>
        <strain evidence="10 13">132</strain>
    </source>
</reference>
<evidence type="ECO:0000256" key="2">
    <source>
        <dbReference type="ARBA" id="ARBA00022694"/>
    </source>
</evidence>
<evidence type="ECO:0000313" key="9">
    <source>
        <dbReference type="EMBL" id="MCF1349225.1"/>
    </source>
</evidence>
<dbReference type="EMBL" id="CP041200">
    <property type="protein sequence ID" value="QDI65125.1"/>
    <property type="molecule type" value="Genomic_DNA"/>
</dbReference>
<comment type="catalytic activity">
    <reaction evidence="4 7">
        <text>uridine(38/39/40) in tRNA = pseudouridine(38/39/40) in tRNA</text>
        <dbReference type="Rhea" id="RHEA:22376"/>
        <dbReference type="Rhea" id="RHEA-COMP:10085"/>
        <dbReference type="Rhea" id="RHEA-COMP:10087"/>
        <dbReference type="ChEBI" id="CHEBI:65314"/>
        <dbReference type="ChEBI" id="CHEBI:65315"/>
        <dbReference type="EC" id="5.4.99.12"/>
    </reaction>
</comment>
<dbReference type="PIRSF" id="PIRSF001430">
    <property type="entry name" value="tRNA_psdUrid_synth"/>
    <property type="match status" value="1"/>
</dbReference>
<evidence type="ECO:0000259" key="8">
    <source>
        <dbReference type="Pfam" id="PF01416"/>
    </source>
</evidence>
<feature type="active site" description="Nucleophile" evidence="4 5">
    <location>
        <position position="52"/>
    </location>
</feature>
<reference evidence="9 14" key="3">
    <citation type="submission" date="2021-10" db="EMBL/GenBank/DDBJ databases">
        <title>Sequencing the mobilome of antimicrobial resistant bacterial isolates spanning a range of GC content: The potential of a sustainable low cost, low infrastructure approach for surveillance with Oxford Nanopore sequencing.</title>
        <authorList>
            <person name="Sands K."/>
        </authorList>
    </citation>
    <scope>NUCLEOTIDE SEQUENCE [LARGE SCALE GENOMIC DNA]</scope>
    <source>
        <strain evidence="9 14">MIN-202</strain>
    </source>
</reference>
<evidence type="ECO:0000256" key="4">
    <source>
        <dbReference type="HAMAP-Rule" id="MF_00171"/>
    </source>
</evidence>
<feature type="binding site" evidence="4 6">
    <location>
        <position position="111"/>
    </location>
    <ligand>
        <name>substrate</name>
    </ligand>
</feature>
<feature type="domain" description="Pseudouridine synthase I TruA alpha/beta" evidence="8">
    <location>
        <begin position="7"/>
        <end position="103"/>
    </location>
</feature>
<evidence type="ECO:0000313" key="10">
    <source>
        <dbReference type="EMBL" id="QDI65125.1"/>
    </source>
</evidence>
<evidence type="ECO:0000313" key="14">
    <source>
        <dbReference type="Proteomes" id="UP001201240"/>
    </source>
</evidence>
<dbReference type="Gene3D" id="3.30.70.660">
    <property type="entry name" value="Pseudouridine synthase I, catalytic domain, C-terminal subdomain"/>
    <property type="match status" value="1"/>
</dbReference>
<dbReference type="HAMAP" id="MF_00171">
    <property type="entry name" value="TruA"/>
    <property type="match status" value="1"/>
</dbReference>
<proteinExistence type="inferred from homology"/>
<dbReference type="GO" id="GO:0031119">
    <property type="term" value="P:tRNA pseudouridine synthesis"/>
    <property type="evidence" value="ECO:0007669"/>
    <property type="project" value="UniProtKB-UniRule"/>
</dbReference>
<evidence type="ECO:0000313" key="11">
    <source>
        <dbReference type="EMBL" id="RCJ00580.1"/>
    </source>
</evidence>
<dbReference type="Proteomes" id="UP000318231">
    <property type="component" value="Chromosome"/>
</dbReference>
<evidence type="ECO:0000256" key="1">
    <source>
        <dbReference type="ARBA" id="ARBA00009375"/>
    </source>
</evidence>
<comment type="function">
    <text evidence="4">Formation of pseudouridine at positions 38, 39 and 40 in the anticodon stem and loop of transfer RNAs.</text>
</comment>
<dbReference type="InterPro" id="IPR020103">
    <property type="entry name" value="PsdUridine_synth_cat_dom_sf"/>
</dbReference>
<comment type="subunit">
    <text evidence="4">Homodimer.</text>
</comment>
<accession>A0AAP9ACB9</accession>
<evidence type="ECO:0000313" key="12">
    <source>
        <dbReference type="Proteomes" id="UP000253077"/>
    </source>
</evidence>
<dbReference type="InterPro" id="IPR020095">
    <property type="entry name" value="PsdUridine_synth_TruA_C"/>
</dbReference>
<dbReference type="InterPro" id="IPR001406">
    <property type="entry name" value="PsdUridine_synth_TruA"/>
</dbReference>
<dbReference type="RefSeq" id="WP_004025904.1">
    <property type="nucleotide sequence ID" value="NZ_CAMXZD010000006.1"/>
</dbReference>